<proteinExistence type="predicted"/>
<dbReference type="GO" id="GO:0016829">
    <property type="term" value="F:lyase activity"/>
    <property type="evidence" value="ECO:0007669"/>
    <property type="project" value="UniProtKB-KW"/>
</dbReference>
<dbReference type="PROSITE" id="PS50077">
    <property type="entry name" value="HEAT_REPEAT"/>
    <property type="match status" value="1"/>
</dbReference>
<keyword evidence="1" id="KW-0456">Lyase</keyword>
<dbReference type="eggNOG" id="COG1413">
    <property type="taxonomic scope" value="Bacteria"/>
</dbReference>
<protein>
    <submittedName>
        <fullName evidence="1">PBS lyase HEAT domain-containing protein repeat-containing protein</fullName>
    </submittedName>
</protein>
<dbReference type="KEGG" id="afs:AFR_05605"/>
<evidence type="ECO:0000313" key="2">
    <source>
        <dbReference type="Proteomes" id="UP000017746"/>
    </source>
</evidence>
<dbReference type="InterPro" id="IPR021133">
    <property type="entry name" value="HEAT_type_2"/>
</dbReference>
<dbReference type="OrthoDB" id="292843at2"/>
<dbReference type="InterPro" id="IPR011989">
    <property type="entry name" value="ARM-like"/>
</dbReference>
<evidence type="ECO:0000313" key="1">
    <source>
        <dbReference type="EMBL" id="AGZ39410.1"/>
    </source>
</evidence>
<dbReference type="HOGENOM" id="CLU_415999_0_0_11"/>
<gene>
    <name evidence="1" type="ORF">AFR_05605</name>
</gene>
<dbReference type="SUPFAM" id="SSF48371">
    <property type="entry name" value="ARM repeat"/>
    <property type="match status" value="1"/>
</dbReference>
<dbReference type="InterPro" id="IPR016024">
    <property type="entry name" value="ARM-type_fold"/>
</dbReference>
<dbReference type="EMBL" id="CP006272">
    <property type="protein sequence ID" value="AGZ39410.1"/>
    <property type="molecule type" value="Genomic_DNA"/>
</dbReference>
<dbReference type="AlphaFoldDB" id="U5VUK6"/>
<dbReference type="PATRIC" id="fig|1246995.3.peg.1137"/>
<reference evidence="1 2" key="1">
    <citation type="journal article" date="2014" name="J. Biotechnol.">
        <title>Complete genome sequence of the actinobacterium Actinoplanes friuliensis HAG 010964, producer of the lipopeptide antibiotic friulimycin.</title>
        <authorList>
            <person name="Ruckert C."/>
            <person name="Szczepanowski R."/>
            <person name="Albersmeier A."/>
            <person name="Goesmann A."/>
            <person name="Fischer N."/>
            <person name="Steinkamper A."/>
            <person name="Puhler A."/>
            <person name="Biener R."/>
            <person name="Schwartz D."/>
            <person name="Kalinowski J."/>
        </authorList>
    </citation>
    <scope>NUCLEOTIDE SEQUENCE [LARGE SCALE GENOMIC DNA]</scope>
    <source>
        <strain evidence="1 2">DSM 7358</strain>
    </source>
</reference>
<dbReference type="STRING" id="1246995.AFR_05605"/>
<organism evidence="1 2">
    <name type="scientific">Actinoplanes friuliensis DSM 7358</name>
    <dbReference type="NCBI Taxonomy" id="1246995"/>
    <lineage>
        <taxon>Bacteria</taxon>
        <taxon>Bacillati</taxon>
        <taxon>Actinomycetota</taxon>
        <taxon>Actinomycetes</taxon>
        <taxon>Micromonosporales</taxon>
        <taxon>Micromonosporaceae</taxon>
        <taxon>Actinoplanes</taxon>
    </lineage>
</organism>
<keyword evidence="2" id="KW-1185">Reference proteome</keyword>
<dbReference type="RefSeq" id="WP_023358941.1">
    <property type="nucleotide sequence ID" value="NC_022657.1"/>
</dbReference>
<dbReference type="Gene3D" id="1.25.10.10">
    <property type="entry name" value="Leucine-rich Repeat Variant"/>
    <property type="match status" value="1"/>
</dbReference>
<sequence>MQDDVGGIIDGLGSADAEVAEEALDDFFDSVWHQGTVYPETVTVVPGLVELAVTEGVHNRSHLLRILGGICDPEESYGDDQPAVRAAVVAHAARLEQLLDDPDPELRDLTAYVLGQCGDRAALTGRWPLETDPQVRASLLMGLGSVDLAREAALTEPFPVPVAAALVYARAGLPLPSETIIPIAAAFGAAEPWDSPWPGQDGALSEVLELLDGASAGALTVALTSAPGGKRQPGVRSRLRAAEAMADRFESKRSAPVELMPRLRELLTDDDAEVRAAAMQAVTHAGAPSAAVADILAEMAQGTADEERWNGPAHLALNVLARLGDPRWREPLIAAWEAGQDPSVVSTLGDFPPPFDPVVLAAARRRLRVLTAQPMPQANAVIALVVLLRNWGPAAADAAEDVLAARFAAPWIVPATLAGMGERALFAVPALTAQADRGQVRDGHAVWRLTGDPGPLVRAGRQLLTDPRGRLQWELELLADAGPAAAPLVPLLTPWLTGRAAPNYEGEDQIAAARVVWRATGDTAAVLPTVDAALRTGDSPARSAAKFATELPDVTSLVPALRKAVSGDWGVVDAARALWRSGTPVDDLVRPLLTAAADTYVHTEAVDLLVEMNATSALPGLTALATQDNRVVQGSAALVWKDDRLRRQLHEAIRTLRRG</sequence>
<dbReference type="Proteomes" id="UP000017746">
    <property type="component" value="Chromosome"/>
</dbReference>
<name>U5VUK6_9ACTN</name>
<accession>U5VUK6</accession>